<feature type="compositionally biased region" description="Polar residues" evidence="2">
    <location>
        <begin position="348"/>
        <end position="366"/>
    </location>
</feature>
<feature type="compositionally biased region" description="Low complexity" evidence="2">
    <location>
        <begin position="799"/>
        <end position="813"/>
    </location>
</feature>
<dbReference type="Gene3D" id="1.10.472.80">
    <property type="entry name" value="Ypt/Rab-GAP domain of gyp1p, domain 3"/>
    <property type="match status" value="1"/>
</dbReference>
<dbReference type="AlphaFoldDB" id="A0A5C3LAK2"/>
<evidence type="ECO:0000256" key="2">
    <source>
        <dbReference type="SAM" id="MobiDB-lite"/>
    </source>
</evidence>
<dbReference type="GO" id="GO:0015031">
    <property type="term" value="P:protein transport"/>
    <property type="evidence" value="ECO:0007669"/>
    <property type="project" value="InterPro"/>
</dbReference>
<feature type="compositionally biased region" description="Acidic residues" evidence="2">
    <location>
        <begin position="650"/>
        <end position="663"/>
    </location>
</feature>
<feature type="region of interest" description="Disordered" evidence="2">
    <location>
        <begin position="886"/>
        <end position="925"/>
    </location>
</feature>
<feature type="compositionally biased region" description="Low complexity" evidence="2">
    <location>
        <begin position="942"/>
        <end position="964"/>
    </location>
</feature>
<dbReference type="PANTHER" id="PTHR12161">
    <property type="entry name" value="IST1 FAMILY MEMBER"/>
    <property type="match status" value="1"/>
</dbReference>
<accession>A0A5C3LAK2</accession>
<dbReference type="SUPFAM" id="SSF47923">
    <property type="entry name" value="Ypt/Rab-GAP domain of gyp1p"/>
    <property type="match status" value="2"/>
</dbReference>
<feature type="compositionally biased region" description="Basic residues" evidence="2">
    <location>
        <begin position="1048"/>
        <end position="1058"/>
    </location>
</feature>
<dbReference type="OrthoDB" id="29853at2759"/>
<dbReference type="SMART" id="SM00164">
    <property type="entry name" value="TBC"/>
    <property type="match status" value="1"/>
</dbReference>
<dbReference type="PANTHER" id="PTHR12161:SF5">
    <property type="entry name" value="IST1 HOMOLOG"/>
    <property type="match status" value="1"/>
</dbReference>
<feature type="compositionally biased region" description="Polar residues" evidence="2">
    <location>
        <begin position="754"/>
        <end position="765"/>
    </location>
</feature>
<feature type="compositionally biased region" description="Acidic residues" evidence="2">
    <location>
        <begin position="1181"/>
        <end position="1190"/>
    </location>
</feature>
<name>A0A5C3LAK2_COPMA</name>
<comment type="similarity">
    <text evidence="1">Belongs to the IST1 family.</text>
</comment>
<feature type="compositionally biased region" description="Basic and acidic residues" evidence="2">
    <location>
        <begin position="1135"/>
        <end position="1154"/>
    </location>
</feature>
<dbReference type="PROSITE" id="PS50086">
    <property type="entry name" value="TBC_RABGAP"/>
    <property type="match status" value="1"/>
</dbReference>
<feature type="domain" description="Rab-GAP TBC" evidence="3">
    <location>
        <begin position="215"/>
        <end position="519"/>
    </location>
</feature>
<dbReference type="InterPro" id="IPR042277">
    <property type="entry name" value="IST1-like"/>
</dbReference>
<organism evidence="4 5">
    <name type="scientific">Coprinopsis marcescibilis</name>
    <name type="common">Agaric fungus</name>
    <name type="synonym">Psathyrella marcescibilis</name>
    <dbReference type="NCBI Taxonomy" id="230819"/>
    <lineage>
        <taxon>Eukaryota</taxon>
        <taxon>Fungi</taxon>
        <taxon>Dikarya</taxon>
        <taxon>Basidiomycota</taxon>
        <taxon>Agaricomycotina</taxon>
        <taxon>Agaricomycetes</taxon>
        <taxon>Agaricomycetidae</taxon>
        <taxon>Agaricales</taxon>
        <taxon>Agaricineae</taxon>
        <taxon>Psathyrellaceae</taxon>
        <taxon>Coprinopsis</taxon>
    </lineage>
</organism>
<dbReference type="InterPro" id="IPR000195">
    <property type="entry name" value="Rab-GAP-TBC_dom"/>
</dbReference>
<evidence type="ECO:0000313" key="4">
    <source>
        <dbReference type="EMBL" id="TFK29830.1"/>
    </source>
</evidence>
<feature type="region of interest" description="Disordered" evidence="2">
    <location>
        <begin position="941"/>
        <end position="1190"/>
    </location>
</feature>
<protein>
    <recommendedName>
        <fullName evidence="3">Rab-GAP TBC domain-containing protein</fullName>
    </recommendedName>
</protein>
<proteinExistence type="inferred from homology"/>
<dbReference type="Gene3D" id="1.20.1260.60">
    <property type="entry name" value="Vacuolar protein sorting-associated protein Ist1"/>
    <property type="match status" value="1"/>
</dbReference>
<feature type="compositionally biased region" description="Basic residues" evidence="2">
    <location>
        <begin position="1155"/>
        <end position="1164"/>
    </location>
</feature>
<feature type="region of interest" description="Disordered" evidence="2">
    <location>
        <begin position="335"/>
        <end position="366"/>
    </location>
</feature>
<gene>
    <name evidence="4" type="ORF">FA15DRAFT_751981</name>
</gene>
<feature type="compositionally biased region" description="Basic and acidic residues" evidence="2">
    <location>
        <begin position="767"/>
        <end position="783"/>
    </location>
</feature>
<dbReference type="Proteomes" id="UP000307440">
    <property type="component" value="Unassembled WGS sequence"/>
</dbReference>
<dbReference type="Pfam" id="PF03398">
    <property type="entry name" value="Ist1"/>
    <property type="match status" value="1"/>
</dbReference>
<dbReference type="STRING" id="230819.A0A5C3LAK2"/>
<dbReference type="InterPro" id="IPR005061">
    <property type="entry name" value="Ist1"/>
</dbReference>
<sequence>MAALEWDPSAIRSHLRLTRQRLGQLQVKLDSEGNTTRKDIATLLQQGNVCLARAKAYKLVREDTYGDLLDLLENEIGTLLEHSGELDTSPIPTPTLAQPLSSIIFTAPYIPCKELAILRTTIIQRFGPEFATSAARNKDNCIHPRIAKLSSRPMPSASMSNAYLSNVARSYGVNWTPDPQRNDILPVLSEILNPPPSESIDLTALRRFCSYGIPDEPAWLRPRIWKLFFGVLPKKRDSWRQEMSKQRDCYYDLVRRLLEPYTSLPPPSQPPHPSDEALLNIVHHLTRIPRQMFSHLAQSPEELPSCPLSTKSSDEIKVPNAFALDDRMKALREKDGQANGNANGNDGTTPEISLSNYDTSAASQDGSTETLVAPRAYSFGDGHPLHCSAFLRLLFIHAAINPGRFSPHIPALLVPLYTALHSEVEIEDLSHVEADTFWLFEAIVAEFSELDEGEGTQKWMSKFDQTLSWADPELHESLTSTGLQPSLPHYSYRWLAPVLTYTIPIPPIFLIWDALFARLPRERDFNPKLDFMVYITSSMLTAVKKELLRLGQSPTPNVPWWADGESALEGRPNADGDPFLEGLSLLQAYPCTSVADAERIIQCANDLLKRRQYEQHKPLPNPSENQGFGARLRQTMWKGFTNQLDSPNESPDEEPETPVDDGNETERPSQETTASSSWWSNLAVSRASQVANEEQSHPEEDESGYSSSSTKTASLWEYAEKLKDSDTAATLAKVGTNWRAKAMSVGSWGHSKAKMSQTPPVSNSGILEHDTRLGEGHRRESSLRTEIFVAPPFPSPPNSQRSDTDSSSSSSMSPIYPEHPQQESLVDKTKTFLSIIKSPPATSVPKALPRPLLLNSVAPITASPVLRATTPDSDWAEVMKAKKRYLSNRDSRSSISSLSPSEAMKSSRSDWDSDSGSRVVPLNRRSISPMAPGYRMKKVLGSPTLSTTSPVSASSTFSAISPSPIESRVRSAPAMTGTMAKPTHKLVSGQDDSIKDTEEPFADFPTKSDVIPEPKPLTKLRLDTKVSVPSGGLPTDDADAPSSAILSRHSRVRSRRQIKPPNLQLKAAAAKAQSPLDKTPHASTNTSLTVDWPVGEIEVASTPKASSFDASDTDTGDAGPPVSPRARRRKVSTSENRDRSTARRPSHDEQEPRVRKISNARTRKTSNENREVKRSYRRESEAEEGDDEGYDELLSAYESEDNVIISKRVSTH</sequence>
<evidence type="ECO:0000256" key="1">
    <source>
        <dbReference type="ARBA" id="ARBA00005536"/>
    </source>
</evidence>
<feature type="compositionally biased region" description="Low complexity" evidence="2">
    <location>
        <begin position="1063"/>
        <end position="1073"/>
    </location>
</feature>
<feature type="region of interest" description="Disordered" evidence="2">
    <location>
        <begin position="747"/>
        <end position="827"/>
    </location>
</feature>
<feature type="compositionally biased region" description="Basic and acidic residues" evidence="2">
    <location>
        <begin position="1165"/>
        <end position="1180"/>
    </location>
</feature>
<keyword evidence="5" id="KW-1185">Reference proteome</keyword>
<dbReference type="Pfam" id="PF00566">
    <property type="entry name" value="RabGAP-TBC"/>
    <property type="match status" value="1"/>
</dbReference>
<dbReference type="InterPro" id="IPR035969">
    <property type="entry name" value="Rab-GAP_TBC_sf"/>
</dbReference>
<reference evidence="4 5" key="1">
    <citation type="journal article" date="2019" name="Nat. Ecol. Evol.">
        <title>Megaphylogeny resolves global patterns of mushroom evolution.</title>
        <authorList>
            <person name="Varga T."/>
            <person name="Krizsan K."/>
            <person name="Foldi C."/>
            <person name="Dima B."/>
            <person name="Sanchez-Garcia M."/>
            <person name="Sanchez-Ramirez S."/>
            <person name="Szollosi G.J."/>
            <person name="Szarkandi J.G."/>
            <person name="Papp V."/>
            <person name="Albert L."/>
            <person name="Andreopoulos W."/>
            <person name="Angelini C."/>
            <person name="Antonin V."/>
            <person name="Barry K.W."/>
            <person name="Bougher N.L."/>
            <person name="Buchanan P."/>
            <person name="Buyck B."/>
            <person name="Bense V."/>
            <person name="Catcheside P."/>
            <person name="Chovatia M."/>
            <person name="Cooper J."/>
            <person name="Damon W."/>
            <person name="Desjardin D."/>
            <person name="Finy P."/>
            <person name="Geml J."/>
            <person name="Haridas S."/>
            <person name="Hughes K."/>
            <person name="Justo A."/>
            <person name="Karasinski D."/>
            <person name="Kautmanova I."/>
            <person name="Kiss B."/>
            <person name="Kocsube S."/>
            <person name="Kotiranta H."/>
            <person name="LaButti K.M."/>
            <person name="Lechner B.E."/>
            <person name="Liimatainen K."/>
            <person name="Lipzen A."/>
            <person name="Lukacs Z."/>
            <person name="Mihaltcheva S."/>
            <person name="Morgado L.N."/>
            <person name="Niskanen T."/>
            <person name="Noordeloos M.E."/>
            <person name="Ohm R.A."/>
            <person name="Ortiz-Santana B."/>
            <person name="Ovrebo C."/>
            <person name="Racz N."/>
            <person name="Riley R."/>
            <person name="Savchenko A."/>
            <person name="Shiryaev A."/>
            <person name="Soop K."/>
            <person name="Spirin V."/>
            <person name="Szebenyi C."/>
            <person name="Tomsovsky M."/>
            <person name="Tulloss R.E."/>
            <person name="Uehling J."/>
            <person name="Grigoriev I.V."/>
            <person name="Vagvolgyi C."/>
            <person name="Papp T."/>
            <person name="Martin F.M."/>
            <person name="Miettinen O."/>
            <person name="Hibbett D.S."/>
            <person name="Nagy L.G."/>
        </authorList>
    </citation>
    <scope>NUCLEOTIDE SEQUENCE [LARGE SCALE GENOMIC DNA]</scope>
    <source>
        <strain evidence="4 5">CBS 121175</strain>
    </source>
</reference>
<dbReference type="EMBL" id="ML210147">
    <property type="protein sequence ID" value="TFK29830.1"/>
    <property type="molecule type" value="Genomic_DNA"/>
</dbReference>
<feature type="compositionally biased region" description="Polar residues" evidence="2">
    <location>
        <begin position="670"/>
        <end position="693"/>
    </location>
</feature>
<evidence type="ECO:0000313" key="5">
    <source>
        <dbReference type="Proteomes" id="UP000307440"/>
    </source>
</evidence>
<feature type="compositionally biased region" description="Low complexity" evidence="2">
    <location>
        <begin position="337"/>
        <end position="347"/>
    </location>
</feature>
<evidence type="ECO:0000259" key="3">
    <source>
        <dbReference type="PROSITE" id="PS50086"/>
    </source>
</evidence>
<feature type="region of interest" description="Disordered" evidence="2">
    <location>
        <begin position="641"/>
        <end position="711"/>
    </location>
</feature>